<keyword evidence="1 3" id="KW-0378">Hydrolase</keyword>
<dbReference type="Pfam" id="PF00561">
    <property type="entry name" value="Abhydrolase_1"/>
    <property type="match status" value="1"/>
</dbReference>
<dbReference type="Gene3D" id="3.40.50.1820">
    <property type="entry name" value="alpha/beta hydrolase"/>
    <property type="match status" value="1"/>
</dbReference>
<dbReference type="PRINTS" id="PR00412">
    <property type="entry name" value="EPOXHYDRLASE"/>
</dbReference>
<dbReference type="ESTHER" id="rhocs-b6isc9">
    <property type="family name" value="Epoxide_hydrolase"/>
</dbReference>
<evidence type="ECO:0000259" key="2">
    <source>
        <dbReference type="Pfam" id="PF00561"/>
    </source>
</evidence>
<evidence type="ECO:0000313" key="3">
    <source>
        <dbReference type="EMBL" id="ACI98365.1"/>
    </source>
</evidence>
<evidence type="ECO:0000313" key="4">
    <source>
        <dbReference type="Proteomes" id="UP000001591"/>
    </source>
</evidence>
<dbReference type="HOGENOM" id="CLU_020336_7_2_5"/>
<name>B6ISC9_RHOCS</name>
<proteinExistence type="predicted"/>
<dbReference type="InterPro" id="IPR029058">
    <property type="entry name" value="AB_hydrolase_fold"/>
</dbReference>
<organism evidence="3 4">
    <name type="scientific">Rhodospirillum centenum (strain ATCC 51521 / SW)</name>
    <dbReference type="NCBI Taxonomy" id="414684"/>
    <lineage>
        <taxon>Bacteria</taxon>
        <taxon>Pseudomonadati</taxon>
        <taxon>Pseudomonadota</taxon>
        <taxon>Alphaproteobacteria</taxon>
        <taxon>Rhodospirillales</taxon>
        <taxon>Rhodospirillaceae</taxon>
        <taxon>Rhodospirillum</taxon>
    </lineage>
</organism>
<dbReference type="EMBL" id="CP000613">
    <property type="protein sequence ID" value="ACI98365.1"/>
    <property type="molecule type" value="Genomic_DNA"/>
</dbReference>
<accession>B6ISC9</accession>
<dbReference type="GO" id="GO:0033961">
    <property type="term" value="F:cis-stilbene-oxide hydrolase activity"/>
    <property type="evidence" value="ECO:0007669"/>
    <property type="project" value="UniProtKB-EC"/>
</dbReference>
<dbReference type="InterPro" id="IPR000639">
    <property type="entry name" value="Epox_hydrolase-like"/>
</dbReference>
<evidence type="ECO:0000256" key="1">
    <source>
        <dbReference type="ARBA" id="ARBA00022801"/>
    </source>
</evidence>
<dbReference type="InterPro" id="IPR000073">
    <property type="entry name" value="AB_hydrolase_1"/>
</dbReference>
<dbReference type="Proteomes" id="UP000001591">
    <property type="component" value="Chromosome"/>
</dbReference>
<dbReference type="OrthoDB" id="9780765at2"/>
<dbReference type="KEGG" id="rce:RC1_0937"/>
<dbReference type="SUPFAM" id="SSF53474">
    <property type="entry name" value="alpha/beta-Hydrolases"/>
    <property type="match status" value="1"/>
</dbReference>
<reference evidence="3 4" key="1">
    <citation type="journal article" date="2010" name="BMC Genomics">
        <title>Metabolic flexibility revealed in the genome of the cyst-forming alpha-1 proteobacterium Rhodospirillum centenum.</title>
        <authorList>
            <person name="Lu Y.K."/>
            <person name="Marden J."/>
            <person name="Han M."/>
            <person name="Swingley W.D."/>
            <person name="Mastrian S.D."/>
            <person name="Chowdhury S.R."/>
            <person name="Hao J."/>
            <person name="Helmy T."/>
            <person name="Kim S."/>
            <person name="Kurdoglu A.A."/>
            <person name="Matthies H.J."/>
            <person name="Rollo D."/>
            <person name="Stothard P."/>
            <person name="Blankenship R.E."/>
            <person name="Bauer C.E."/>
            <person name="Touchman J.W."/>
        </authorList>
    </citation>
    <scope>NUCLEOTIDE SEQUENCE [LARGE SCALE GENOMIC DNA]</scope>
    <source>
        <strain evidence="4">ATCC 51521 / SW</strain>
    </source>
</reference>
<keyword evidence="4" id="KW-1185">Reference proteome</keyword>
<protein>
    <submittedName>
        <fullName evidence="3">Epoxide hydrolase</fullName>
        <ecNumber evidence="3">3.3.2.9</ecNumber>
    </submittedName>
</protein>
<dbReference type="EC" id="3.3.2.9" evidence="3"/>
<dbReference type="RefSeq" id="WP_012566155.1">
    <property type="nucleotide sequence ID" value="NC_011420.2"/>
</dbReference>
<sequence length="321" mass="35119">MDGPKSRFAQANGIRMHYLEMGEGPLVLLCHGWPELSWSWRHQIPALAAAGFRVVAPDMRGFGDTDAPEPVEAYTLLHTTGDMVGLLEALGEEQAVIVGHDWGAPVAWQCGLFRPDRFRAVAGLSVPYSPRGSVSLVTLLRAMGLDRFYMMYFQEPGQAERELEADPRETFLRLLYSASGAAAATGAGWPAMIPPGRTVVEACARPDALPGWLQEEDLARYAETYARTGFRGGLNWYRNLHRTWELTAAWAGARIRVPALFIAGAEDGVLKMPGLDKAVQQLDDTCLDLRGRHILPGAGHWVQQEAPEAVNAALIGFLTGL</sequence>
<feature type="domain" description="AB hydrolase-1" evidence="2">
    <location>
        <begin position="25"/>
        <end position="306"/>
    </location>
</feature>
<dbReference type="AlphaFoldDB" id="B6ISC9"/>
<dbReference type="eggNOG" id="COG0596">
    <property type="taxonomic scope" value="Bacteria"/>
</dbReference>
<dbReference type="PANTHER" id="PTHR43329">
    <property type="entry name" value="EPOXIDE HYDROLASE"/>
    <property type="match status" value="1"/>
</dbReference>
<dbReference type="MEROPS" id="S33.973"/>
<dbReference type="STRING" id="414684.RC1_0937"/>
<dbReference type="PRINTS" id="PR00111">
    <property type="entry name" value="ABHYDROLASE"/>
</dbReference>
<gene>
    <name evidence="3" type="ordered locus">RC1_0937</name>
</gene>